<comment type="caution">
    <text evidence="1">The sequence shown here is derived from an EMBL/GenBank/DDBJ whole genome shotgun (WGS) entry which is preliminary data.</text>
</comment>
<evidence type="ECO:0000313" key="2">
    <source>
        <dbReference type="Proteomes" id="UP000576792"/>
    </source>
</evidence>
<dbReference type="EMBL" id="JAATJN010000001">
    <property type="protein sequence ID" value="NJC57873.1"/>
    <property type="molecule type" value="Genomic_DNA"/>
</dbReference>
<proteinExistence type="predicted"/>
<dbReference type="SUPFAM" id="SSF55961">
    <property type="entry name" value="Bet v1-like"/>
    <property type="match status" value="1"/>
</dbReference>
<dbReference type="Gene3D" id="3.30.530.20">
    <property type="match status" value="1"/>
</dbReference>
<dbReference type="InterPro" id="IPR023393">
    <property type="entry name" value="START-like_dom_sf"/>
</dbReference>
<name>A0A846S4E2_9MICO</name>
<dbReference type="Proteomes" id="UP000576792">
    <property type="component" value="Unassembled WGS sequence"/>
</dbReference>
<sequence>MHPLLEFSAAMSYICIEEGSYAVCTDTVWSGQDLLGTALITWTFSDVPAGTRVSIVDQVVSFVGPDMIEGSRNGHRIVLEQLGALFAGPGEVGARARNRDGGTS</sequence>
<reference evidence="1 2" key="1">
    <citation type="submission" date="2020-03" db="EMBL/GenBank/DDBJ databases">
        <title>Sequencing the genomes of 1000 actinobacteria strains.</title>
        <authorList>
            <person name="Klenk H.-P."/>
        </authorList>
    </citation>
    <scope>NUCLEOTIDE SEQUENCE [LARGE SCALE GENOMIC DNA]</scope>
    <source>
        <strain evidence="1 2">DSM 18964</strain>
    </source>
</reference>
<gene>
    <name evidence="1" type="ORF">BKA07_002908</name>
</gene>
<evidence type="ECO:0000313" key="1">
    <source>
        <dbReference type="EMBL" id="NJC57873.1"/>
    </source>
</evidence>
<protein>
    <submittedName>
        <fullName evidence="1">Uncharacterized protein</fullName>
    </submittedName>
</protein>
<keyword evidence="2" id="KW-1185">Reference proteome</keyword>
<organism evidence="1 2">
    <name type="scientific">Brevibacterium marinum</name>
    <dbReference type="NCBI Taxonomy" id="418643"/>
    <lineage>
        <taxon>Bacteria</taxon>
        <taxon>Bacillati</taxon>
        <taxon>Actinomycetota</taxon>
        <taxon>Actinomycetes</taxon>
        <taxon>Micrococcales</taxon>
        <taxon>Brevibacteriaceae</taxon>
        <taxon>Brevibacterium</taxon>
    </lineage>
</organism>
<dbReference type="AlphaFoldDB" id="A0A846S4E2"/>
<dbReference type="RefSeq" id="WP_167951503.1">
    <property type="nucleotide sequence ID" value="NZ_JAATJN010000001.1"/>
</dbReference>
<accession>A0A846S4E2</accession>